<dbReference type="Proteomes" id="UP000308549">
    <property type="component" value="Unassembled WGS sequence"/>
</dbReference>
<accession>A0A4U0TXR5</accession>
<organism evidence="2 3">
    <name type="scientific">Salinomyces thailandicus</name>
    <dbReference type="NCBI Taxonomy" id="706561"/>
    <lineage>
        <taxon>Eukaryota</taxon>
        <taxon>Fungi</taxon>
        <taxon>Dikarya</taxon>
        <taxon>Ascomycota</taxon>
        <taxon>Pezizomycotina</taxon>
        <taxon>Dothideomycetes</taxon>
        <taxon>Dothideomycetidae</taxon>
        <taxon>Mycosphaerellales</taxon>
        <taxon>Teratosphaeriaceae</taxon>
        <taxon>Salinomyces</taxon>
    </lineage>
</organism>
<evidence type="ECO:0000313" key="2">
    <source>
        <dbReference type="EMBL" id="TKA27218.1"/>
    </source>
</evidence>
<dbReference type="OrthoDB" id="5431456at2759"/>
<feature type="compositionally biased region" description="Polar residues" evidence="1">
    <location>
        <begin position="306"/>
        <end position="317"/>
    </location>
</feature>
<feature type="compositionally biased region" description="Basic and acidic residues" evidence="1">
    <location>
        <begin position="556"/>
        <end position="572"/>
    </location>
</feature>
<reference evidence="2 3" key="1">
    <citation type="submission" date="2017-03" db="EMBL/GenBank/DDBJ databases">
        <title>Genomes of endolithic fungi from Antarctica.</title>
        <authorList>
            <person name="Coleine C."/>
            <person name="Masonjones S."/>
            <person name="Stajich J.E."/>
        </authorList>
    </citation>
    <scope>NUCLEOTIDE SEQUENCE [LARGE SCALE GENOMIC DNA]</scope>
    <source>
        <strain evidence="2 3">CCFEE 6315</strain>
    </source>
</reference>
<name>A0A4U0TXR5_9PEZI</name>
<dbReference type="AlphaFoldDB" id="A0A4U0TXR5"/>
<evidence type="ECO:0000256" key="1">
    <source>
        <dbReference type="SAM" id="MobiDB-lite"/>
    </source>
</evidence>
<keyword evidence="3" id="KW-1185">Reference proteome</keyword>
<protein>
    <submittedName>
        <fullName evidence="2">Uncharacterized protein</fullName>
    </submittedName>
</protein>
<comment type="caution">
    <text evidence="2">The sequence shown here is derived from an EMBL/GenBank/DDBJ whole genome shotgun (WGS) entry which is preliminary data.</text>
</comment>
<feature type="region of interest" description="Disordered" evidence="1">
    <location>
        <begin position="76"/>
        <end position="98"/>
    </location>
</feature>
<proteinExistence type="predicted"/>
<gene>
    <name evidence="2" type="ORF">B0A50_04555</name>
</gene>
<sequence length="815" mass="90085">MSQVEAIRSMMAPHNLPIARDLGNFEITTRDFLLLLICIVQALKLNYELLSLKSNSSPATSGMRELVNFKGLRAVPTGPKPAHQPVLETGAPESRRSAPGVPQLLDVGLSVRASPHAFLSGRRLPPHEPTLRHLHGYARRYKPRRINVDRFGYYFVFDDTREGHANLDLLVDAAPKGDKIFGIYAVVLEAFHRGQTSPRTGRVVANDSHADLPSGLSIKEAAVTPTAERQGAEFNHARNPEAGLNEATARHNAKPLLQGAESERQVNDQCLKEDTADLIKESIPQHRPPVRDTVVDTIDRPATAAAVQQNESANNILEQPEDPIARPGTADRHKEPTGPDISNADPTRKQHQVKPQSAGWDEASALVDESFSQTEKRTSVRSPTVKEPVKLKLTRVKLARDPYTVALEDSPKPLSQATNLVKCAPTIEKKKTREADVRRSEVPESPVELRNPVVAHSQPFKEPNSKASKASVSPVDSVVRADSVKGSAAVMKPKAKRTKQSYVKCSECKDNLICTSNPHAQALCLTCKRQQQQVVAEEAQKPVLSGYNIEAVHRDHESNSGIEDRNSREHHLSASLSQRVSSVKVHEEPYAAGSRENPDTLRRREFFQPSDTTHHTTNEATMQTSVSALPLTAQTAITEPKVLSGATRVDIAAAADTSLVQLLKLDAEDIDYSAKSLFEEWPQCHHTNQVDRQAKMIEIKQRPSRKLMFGKPAMYSRLAGNESPKPPQARPCARADAGEDPSLKRNRFTRRAIDVVCFPKEAGLVYYDTLEEFFGMPNSPVPMIYNGQLAYRQGTRDDKGKLRRAQAHYSTGPDE</sequence>
<feature type="region of interest" description="Disordered" evidence="1">
    <location>
        <begin position="794"/>
        <end position="815"/>
    </location>
</feature>
<feature type="region of interest" description="Disordered" evidence="1">
    <location>
        <begin position="306"/>
        <end position="383"/>
    </location>
</feature>
<feature type="region of interest" description="Disordered" evidence="1">
    <location>
        <begin position="556"/>
        <end position="597"/>
    </location>
</feature>
<feature type="region of interest" description="Disordered" evidence="1">
    <location>
        <begin position="717"/>
        <end position="741"/>
    </location>
</feature>
<dbReference type="EMBL" id="NAJL01000024">
    <property type="protein sequence ID" value="TKA27218.1"/>
    <property type="molecule type" value="Genomic_DNA"/>
</dbReference>
<evidence type="ECO:0000313" key="3">
    <source>
        <dbReference type="Proteomes" id="UP000308549"/>
    </source>
</evidence>